<evidence type="ECO:0000256" key="4">
    <source>
        <dbReference type="ARBA" id="ARBA00043263"/>
    </source>
</evidence>
<dbReference type="PROSITE" id="PS51257">
    <property type="entry name" value="PROKAR_LIPOPROTEIN"/>
    <property type="match status" value="1"/>
</dbReference>
<dbReference type="Gene3D" id="2.40.30.170">
    <property type="match status" value="1"/>
</dbReference>
<dbReference type="RefSeq" id="WP_173200130.1">
    <property type="nucleotide sequence ID" value="NZ_JABFCX010000003.1"/>
</dbReference>
<dbReference type="GO" id="GO:0030288">
    <property type="term" value="C:outer membrane-bounded periplasmic space"/>
    <property type="evidence" value="ECO:0007669"/>
    <property type="project" value="TreeGrafter"/>
</dbReference>
<evidence type="ECO:0000313" key="9">
    <source>
        <dbReference type="EMBL" id="NNU17067.1"/>
    </source>
</evidence>
<evidence type="ECO:0000313" key="10">
    <source>
        <dbReference type="Proteomes" id="UP000536835"/>
    </source>
</evidence>
<dbReference type="Pfam" id="PF25975">
    <property type="entry name" value="CzcB_C"/>
    <property type="match status" value="1"/>
</dbReference>
<accession>A0A7Y3RPM3</accession>
<comment type="function">
    <text evidence="5">CzcA and CzcB together would act in zinc efflux nearly as effectively as the complete czc efflux system (CzcABC). The CzcB protein is thought to funnel zinc cations to the CzcA transport protein.</text>
</comment>
<dbReference type="InterPro" id="IPR058649">
    <property type="entry name" value="CzcB_C"/>
</dbReference>
<keyword evidence="2" id="KW-0813">Transport</keyword>
<dbReference type="GO" id="GO:0046914">
    <property type="term" value="F:transition metal ion binding"/>
    <property type="evidence" value="ECO:0007669"/>
    <property type="project" value="TreeGrafter"/>
</dbReference>
<dbReference type="GO" id="GO:0022857">
    <property type="term" value="F:transmembrane transporter activity"/>
    <property type="evidence" value="ECO:0007669"/>
    <property type="project" value="InterPro"/>
</dbReference>
<dbReference type="GO" id="GO:0046686">
    <property type="term" value="P:response to cadmium ion"/>
    <property type="evidence" value="ECO:0007669"/>
    <property type="project" value="UniProtKB-KW"/>
</dbReference>
<dbReference type="SUPFAM" id="SSF111369">
    <property type="entry name" value="HlyD-like secretion proteins"/>
    <property type="match status" value="1"/>
</dbReference>
<protein>
    <submittedName>
        <fullName evidence="9">Efflux RND transporter periplasmic adaptor subunit</fullName>
    </submittedName>
</protein>
<dbReference type="AlphaFoldDB" id="A0A7Y3RPM3"/>
<evidence type="ECO:0000259" key="6">
    <source>
        <dbReference type="Pfam" id="PF25954"/>
    </source>
</evidence>
<evidence type="ECO:0000256" key="5">
    <source>
        <dbReference type="ARBA" id="ARBA00058766"/>
    </source>
</evidence>
<dbReference type="Proteomes" id="UP000536835">
    <property type="component" value="Unassembled WGS sequence"/>
</dbReference>
<feature type="domain" description="CusB-like beta-barrel" evidence="6">
    <location>
        <begin position="242"/>
        <end position="315"/>
    </location>
</feature>
<reference evidence="9 10" key="1">
    <citation type="submission" date="2020-05" db="EMBL/GenBank/DDBJ databases">
        <title>Parvularcula mediterraneae sp. nov., isolated from polypropylene straw from shallow seawater of the seashore of Laganas in Zakynthos island, Greece.</title>
        <authorList>
            <person name="Szabo I."/>
            <person name="Al-Omari J."/>
            <person name="Rado J."/>
            <person name="Szerdahelyi G.S."/>
        </authorList>
    </citation>
    <scope>NUCLEOTIDE SEQUENCE [LARGE SCALE GENOMIC DNA]</scope>
    <source>
        <strain evidence="9 10">ZS-1/3</strain>
    </source>
</reference>
<name>A0A7Y3RPM3_9PROT</name>
<dbReference type="PANTHER" id="PTHR30097">
    <property type="entry name" value="CATION EFFLUX SYSTEM PROTEIN CUSB"/>
    <property type="match status" value="1"/>
</dbReference>
<dbReference type="FunFam" id="2.40.30.170:FF:000010">
    <property type="entry name" value="Efflux RND transporter periplasmic adaptor subunit"/>
    <property type="match status" value="1"/>
</dbReference>
<sequence length="397" mass="41573">MTDLRIFCALGALGILVACGPQEEAASPVENDHAHQGNEPVDEIEIGAAAAQAAGIVVSRAMRTSMDEVTELPAEVSFAADRIATIVPRVGGVVRSLEATEGDSVEPGELLAILDSGRLANLVSAYRSALAAERFAQGAFERERGLLEKGVTSVAEFAAAQQSAAMARAQREAAETALHAAGVDHDEINAQINGPDGAAGRYRIVSPIKGRVINRSLSLGQSVQAGDEGGQAAFVVADDTMVWVDIQVFAKDLGKVREGQVVSIRNDAGEELASSDVTFVTPQLTEGSRTATARVVLGNEEKKLRPGQFLSATIVTGDGEEVLAVPTASLVTVEGQNVVFVPTDQGFAPRPVDIGRTFNTMIEVQGGLSEGDLFVSQGAFTLKAELEKDSFGGDHDH</sequence>
<evidence type="ECO:0000256" key="3">
    <source>
        <dbReference type="ARBA" id="ARBA00022833"/>
    </source>
</evidence>
<dbReference type="InterPro" id="IPR051909">
    <property type="entry name" value="MFP_Cation_Efflux"/>
</dbReference>
<dbReference type="InterPro" id="IPR058792">
    <property type="entry name" value="Beta-barrel_RND_2"/>
</dbReference>
<dbReference type="Pfam" id="PF25973">
    <property type="entry name" value="BSH_CzcB"/>
    <property type="match status" value="1"/>
</dbReference>
<dbReference type="Gene3D" id="2.40.420.20">
    <property type="match status" value="1"/>
</dbReference>
<dbReference type="Gene3D" id="2.40.50.100">
    <property type="match status" value="1"/>
</dbReference>
<dbReference type="GO" id="GO:0016020">
    <property type="term" value="C:membrane"/>
    <property type="evidence" value="ECO:0007669"/>
    <property type="project" value="InterPro"/>
</dbReference>
<feature type="domain" description="CzcB-like barrel-sandwich hybrid" evidence="7">
    <location>
        <begin position="82"/>
        <end position="228"/>
    </location>
</feature>
<comment type="similarity">
    <text evidence="1">Belongs to the membrane fusion protein (MFP) (TC 8.A.1) family.</text>
</comment>
<evidence type="ECO:0000259" key="7">
    <source>
        <dbReference type="Pfam" id="PF25973"/>
    </source>
</evidence>
<evidence type="ECO:0000259" key="8">
    <source>
        <dbReference type="Pfam" id="PF25975"/>
    </source>
</evidence>
<dbReference type="InterPro" id="IPR006143">
    <property type="entry name" value="RND_pump_MFP"/>
</dbReference>
<proteinExistence type="inferred from homology"/>
<comment type="caution">
    <text evidence="9">The sequence shown here is derived from an EMBL/GenBank/DDBJ whole genome shotgun (WGS) entry which is preliminary data.</text>
</comment>
<evidence type="ECO:0000256" key="2">
    <source>
        <dbReference type="ARBA" id="ARBA00022448"/>
    </source>
</evidence>
<organism evidence="9 10">
    <name type="scientific">Parvularcula mediterranea</name>
    <dbReference type="NCBI Taxonomy" id="2732508"/>
    <lineage>
        <taxon>Bacteria</taxon>
        <taxon>Pseudomonadati</taxon>
        <taxon>Pseudomonadota</taxon>
        <taxon>Alphaproteobacteria</taxon>
        <taxon>Parvularculales</taxon>
        <taxon>Parvularculaceae</taxon>
        <taxon>Parvularcula</taxon>
    </lineage>
</organism>
<dbReference type="GO" id="GO:0060003">
    <property type="term" value="P:copper ion export"/>
    <property type="evidence" value="ECO:0007669"/>
    <property type="project" value="TreeGrafter"/>
</dbReference>
<dbReference type="GO" id="GO:0015679">
    <property type="term" value="P:plasma membrane copper ion transport"/>
    <property type="evidence" value="ECO:0007669"/>
    <property type="project" value="TreeGrafter"/>
</dbReference>
<evidence type="ECO:0000256" key="1">
    <source>
        <dbReference type="ARBA" id="ARBA00009477"/>
    </source>
</evidence>
<dbReference type="Pfam" id="PF25954">
    <property type="entry name" value="Beta-barrel_RND_2"/>
    <property type="match status" value="1"/>
</dbReference>
<dbReference type="FunFam" id="2.40.420.20:FF:000006">
    <property type="entry name" value="RND family efflux transporter MFP subunit"/>
    <property type="match status" value="1"/>
</dbReference>
<keyword evidence="3" id="KW-0862">Zinc</keyword>
<gene>
    <name evidence="9" type="ORF">HK107_12115</name>
</gene>
<dbReference type="EMBL" id="JABFCX010000003">
    <property type="protein sequence ID" value="NNU17067.1"/>
    <property type="molecule type" value="Genomic_DNA"/>
</dbReference>
<keyword evidence="4" id="KW-0105">Cadmium resistance</keyword>
<dbReference type="NCBIfam" id="TIGR01730">
    <property type="entry name" value="RND_mfp"/>
    <property type="match status" value="1"/>
</dbReference>
<keyword evidence="10" id="KW-1185">Reference proteome</keyword>
<dbReference type="InterPro" id="IPR058647">
    <property type="entry name" value="BSH_CzcB-like"/>
</dbReference>
<dbReference type="PANTHER" id="PTHR30097:SF4">
    <property type="entry name" value="SLR6042 PROTEIN"/>
    <property type="match status" value="1"/>
</dbReference>
<feature type="domain" description="CzcB-like C-terminal circularly permuted SH3-like" evidence="8">
    <location>
        <begin position="323"/>
        <end position="383"/>
    </location>
</feature>